<dbReference type="AlphaFoldDB" id="A0A5B9WC75"/>
<dbReference type="InterPro" id="IPR041168">
    <property type="entry name" value="LodA_N"/>
</dbReference>
<dbReference type="GO" id="GO:0033736">
    <property type="term" value="F:L-lysine 6-oxidase activity"/>
    <property type="evidence" value="ECO:0007669"/>
    <property type="project" value="UniProtKB-EC"/>
</dbReference>
<dbReference type="KEGG" id="agv:OJF2_67250"/>
<dbReference type="RefSeq" id="WP_148597602.1">
    <property type="nucleotide sequence ID" value="NZ_CP042997.1"/>
</dbReference>
<dbReference type="EC" id="1.4.3.20" evidence="4"/>
<keyword evidence="4" id="KW-0560">Oxidoreductase</keyword>
<evidence type="ECO:0000256" key="1">
    <source>
        <dbReference type="SAM" id="MobiDB-lite"/>
    </source>
</evidence>
<evidence type="ECO:0000313" key="4">
    <source>
        <dbReference type="EMBL" id="QEH38127.1"/>
    </source>
</evidence>
<dbReference type="CDD" id="cd14731">
    <property type="entry name" value="LodA_like_1"/>
    <property type="match status" value="1"/>
</dbReference>
<proteinExistence type="predicted"/>
<dbReference type="Pfam" id="PF17990">
    <property type="entry name" value="LodA_N"/>
    <property type="match status" value="1"/>
</dbReference>
<sequence>MPSPGDSDRSAPANLERSDEPGPAPVAGDAPGDGIVKAVIYPPIGIARVGNSPDDYFIGPEVPDPPARPPGCYRDAEGRLKRQAARFRVYGVDARGRIVRDLTAKGSGATVRWSVKLANTKAAWYAFQLALDIPEAAMAPPTMLRNPTVADRARLAITPSARRVEGPDAGPERFDDGAFMGTPVYLGEIRTDEEGRLVVLGGRGVSRSSDGSIAITFANNEGWHDDVSDGPVTAEVTLGGRTLEAVPAWVVVAPPNYGPMRKSVRTMWDLMRDVAIKAGTLAAPRRPSYSSDILPLFRRLAGLQWVNAGFASGFGWKGLTDFTDESLLKRLGDPTPAEQELRRVVCNAFRRFDVDAWSPAPWPWVYGDAMNIPPPQSPREFVALTDTQLQMLKQWAAGDFEADYDAAPGPYRDIDEVPLAERGESLTRAALEFCLADAFHPGCEMTWPVRVATMYMEPFRWAHQAPDWIEPGLGSVLTADVITTPDGPFFGQVPGGITRWMAVPWQTDTASCSSGYDKSFDPYLPTFWPARVPNQVLTKENYAIVMDRSRPLDERLAAFADRTPWRNPLGSVSYTDQINNMVRGFGQLGVVEARPGPGDAAFPAELEVEDQHPPISAGPVAAAHPAGAAAARTEAVAPGRGGPASADAVDLGGIEKVRRFPAIRR</sequence>
<keyword evidence="5" id="KW-1185">Reference proteome</keyword>
<dbReference type="Proteomes" id="UP000324233">
    <property type="component" value="Chromosome"/>
</dbReference>
<protein>
    <submittedName>
        <fullName evidence="4">L-lysine 6-oxidase</fullName>
        <ecNumber evidence="4">1.4.3.20</ecNumber>
    </submittedName>
</protein>
<dbReference type="InterPro" id="IPR033798">
    <property type="entry name" value="LodA-like"/>
</dbReference>
<organism evidence="4 5">
    <name type="scientific">Aquisphaera giovannonii</name>
    <dbReference type="NCBI Taxonomy" id="406548"/>
    <lineage>
        <taxon>Bacteria</taxon>
        <taxon>Pseudomonadati</taxon>
        <taxon>Planctomycetota</taxon>
        <taxon>Planctomycetia</taxon>
        <taxon>Isosphaerales</taxon>
        <taxon>Isosphaeraceae</taxon>
        <taxon>Aquisphaera</taxon>
    </lineage>
</organism>
<evidence type="ECO:0000259" key="3">
    <source>
        <dbReference type="Pfam" id="PF18417"/>
    </source>
</evidence>
<accession>A0A5B9WC75</accession>
<dbReference type="InterPro" id="IPR041173">
    <property type="entry name" value="LodA_C"/>
</dbReference>
<dbReference type="OrthoDB" id="336698at2"/>
<feature type="domain" description="L-lysine epsilon oxidase C-terminal" evidence="3">
    <location>
        <begin position="376"/>
        <end position="528"/>
    </location>
</feature>
<evidence type="ECO:0000313" key="5">
    <source>
        <dbReference type="Proteomes" id="UP000324233"/>
    </source>
</evidence>
<gene>
    <name evidence="4" type="primary">lodA</name>
    <name evidence="4" type="ORF">OJF2_67250</name>
</gene>
<feature type="domain" description="L-Lysine epsilon oxidase N-terminal" evidence="2">
    <location>
        <begin position="41"/>
        <end position="252"/>
    </location>
</feature>
<dbReference type="Pfam" id="PF18417">
    <property type="entry name" value="LodA_C"/>
    <property type="match status" value="1"/>
</dbReference>
<name>A0A5B9WC75_9BACT</name>
<reference evidence="4 5" key="1">
    <citation type="submission" date="2019-08" db="EMBL/GenBank/DDBJ databases">
        <title>Deep-cultivation of Planctomycetes and their phenomic and genomic characterization uncovers novel biology.</title>
        <authorList>
            <person name="Wiegand S."/>
            <person name="Jogler M."/>
            <person name="Boedeker C."/>
            <person name="Pinto D."/>
            <person name="Vollmers J."/>
            <person name="Rivas-Marin E."/>
            <person name="Kohn T."/>
            <person name="Peeters S.H."/>
            <person name="Heuer A."/>
            <person name="Rast P."/>
            <person name="Oberbeckmann S."/>
            <person name="Bunk B."/>
            <person name="Jeske O."/>
            <person name="Meyerdierks A."/>
            <person name="Storesund J.E."/>
            <person name="Kallscheuer N."/>
            <person name="Luecker S."/>
            <person name="Lage O.M."/>
            <person name="Pohl T."/>
            <person name="Merkel B.J."/>
            <person name="Hornburger P."/>
            <person name="Mueller R.-W."/>
            <person name="Bruemmer F."/>
            <person name="Labrenz M."/>
            <person name="Spormann A.M."/>
            <person name="Op den Camp H."/>
            <person name="Overmann J."/>
            <person name="Amann R."/>
            <person name="Jetten M.S.M."/>
            <person name="Mascher T."/>
            <person name="Medema M.H."/>
            <person name="Devos D.P."/>
            <person name="Kaster A.-K."/>
            <person name="Ovreas L."/>
            <person name="Rohde M."/>
            <person name="Galperin M.Y."/>
            <person name="Jogler C."/>
        </authorList>
    </citation>
    <scope>NUCLEOTIDE SEQUENCE [LARGE SCALE GENOMIC DNA]</scope>
    <source>
        <strain evidence="4 5">OJF2</strain>
    </source>
</reference>
<dbReference type="EMBL" id="CP042997">
    <property type="protein sequence ID" value="QEH38127.1"/>
    <property type="molecule type" value="Genomic_DNA"/>
</dbReference>
<feature type="region of interest" description="Disordered" evidence="1">
    <location>
        <begin position="1"/>
        <end position="33"/>
    </location>
</feature>
<evidence type="ECO:0000259" key="2">
    <source>
        <dbReference type="Pfam" id="PF17990"/>
    </source>
</evidence>